<dbReference type="RefSeq" id="XP_003294106.1">
    <property type="nucleotide sequence ID" value="XM_003294058.1"/>
</dbReference>
<dbReference type="SUPFAM" id="SSF49452">
    <property type="entry name" value="Starch-binding domain-like"/>
    <property type="match status" value="1"/>
</dbReference>
<dbReference type="VEuPathDB" id="AmoebaDB:DICPUDRAFT_58838"/>
<sequence>MFRCSSSSLLCGNNVTFTMVYNTQPGENVYIVGSHPQLGEWDPLKAKRMTWNIGNIWDVNIGFATESCFVQYKYFVFNEHNKQYRWENIENRQAIINSDDYFEDKWEVKRAFVVEQAKDTDSTPNSLNSNSSSTSFLMDTRIPTMLE</sequence>
<evidence type="ECO:0000313" key="4">
    <source>
        <dbReference type="Proteomes" id="UP000001064"/>
    </source>
</evidence>
<dbReference type="InterPro" id="IPR013784">
    <property type="entry name" value="Carb-bd-like_fold"/>
</dbReference>
<dbReference type="AlphaFoldDB" id="F1A367"/>
<accession>F1A367</accession>
<name>F1A367_DICPU</name>
<feature type="region of interest" description="Disordered" evidence="1">
    <location>
        <begin position="119"/>
        <end position="147"/>
    </location>
</feature>
<dbReference type="eggNOG" id="ENOG502RHT7">
    <property type="taxonomic scope" value="Eukaryota"/>
</dbReference>
<keyword evidence="4" id="KW-1185">Reference proteome</keyword>
<dbReference type="Proteomes" id="UP000001064">
    <property type="component" value="Unassembled WGS sequence"/>
</dbReference>
<dbReference type="PROSITE" id="PS51166">
    <property type="entry name" value="CBM20"/>
    <property type="match status" value="1"/>
</dbReference>
<dbReference type="GO" id="GO:2001070">
    <property type="term" value="F:starch binding"/>
    <property type="evidence" value="ECO:0007669"/>
    <property type="project" value="InterPro"/>
</dbReference>
<dbReference type="GeneID" id="10505429"/>
<dbReference type="Pfam" id="PF00686">
    <property type="entry name" value="CBM_20"/>
    <property type="match status" value="1"/>
</dbReference>
<dbReference type="OMA" id="RMTWNIG"/>
<dbReference type="InterPro" id="IPR002044">
    <property type="entry name" value="CBM20"/>
</dbReference>
<proteinExistence type="predicted"/>
<feature type="domain" description="CBM20" evidence="2">
    <location>
        <begin position="7"/>
        <end position="111"/>
    </location>
</feature>
<organism evidence="3 4">
    <name type="scientific">Dictyostelium purpureum</name>
    <name type="common">Slime mold</name>
    <dbReference type="NCBI Taxonomy" id="5786"/>
    <lineage>
        <taxon>Eukaryota</taxon>
        <taxon>Amoebozoa</taxon>
        <taxon>Evosea</taxon>
        <taxon>Eumycetozoa</taxon>
        <taxon>Dictyostelia</taxon>
        <taxon>Dictyosteliales</taxon>
        <taxon>Dictyosteliaceae</taxon>
        <taxon>Dictyostelium</taxon>
    </lineage>
</organism>
<dbReference type="PANTHER" id="PTHR32518">
    <property type="match status" value="1"/>
</dbReference>
<reference evidence="4" key="1">
    <citation type="journal article" date="2011" name="Genome Biol.">
        <title>Comparative genomics of the social amoebae Dictyostelium discoideum and Dictyostelium purpureum.</title>
        <authorList>
            <consortium name="US DOE Joint Genome Institute (JGI-PGF)"/>
            <person name="Sucgang R."/>
            <person name="Kuo A."/>
            <person name="Tian X."/>
            <person name="Salerno W."/>
            <person name="Parikh A."/>
            <person name="Feasley C.L."/>
            <person name="Dalin E."/>
            <person name="Tu H."/>
            <person name="Huang E."/>
            <person name="Barry K."/>
            <person name="Lindquist E."/>
            <person name="Shapiro H."/>
            <person name="Bruce D."/>
            <person name="Schmutz J."/>
            <person name="Salamov A."/>
            <person name="Fey P."/>
            <person name="Gaudet P."/>
            <person name="Anjard C."/>
            <person name="Babu M.M."/>
            <person name="Basu S."/>
            <person name="Bushmanova Y."/>
            <person name="van der Wel H."/>
            <person name="Katoh-Kurasawa M."/>
            <person name="Dinh C."/>
            <person name="Coutinho P.M."/>
            <person name="Saito T."/>
            <person name="Elias M."/>
            <person name="Schaap P."/>
            <person name="Kay R.R."/>
            <person name="Henrissat B."/>
            <person name="Eichinger L."/>
            <person name="Rivero F."/>
            <person name="Putnam N.H."/>
            <person name="West C.M."/>
            <person name="Loomis W.F."/>
            <person name="Chisholm R.L."/>
            <person name="Shaulsky G."/>
            <person name="Strassmann J.E."/>
            <person name="Queller D.C."/>
            <person name="Kuspa A."/>
            <person name="Grigoriev I.V."/>
        </authorList>
    </citation>
    <scope>NUCLEOTIDE SEQUENCE [LARGE SCALE GENOMIC DNA]</scope>
    <source>
        <strain evidence="4">QSDP1</strain>
    </source>
</reference>
<gene>
    <name evidence="3" type="ORF">DICPUDRAFT_58838</name>
</gene>
<evidence type="ECO:0000256" key="1">
    <source>
        <dbReference type="SAM" id="MobiDB-lite"/>
    </source>
</evidence>
<dbReference type="PANTHER" id="PTHR32518:SF3">
    <property type="entry name" value="4-ALPHA-GLUCANOTRANSFERASE"/>
    <property type="match status" value="1"/>
</dbReference>
<dbReference type="EMBL" id="GL871442">
    <property type="protein sequence ID" value="EGC29362.1"/>
    <property type="molecule type" value="Genomic_DNA"/>
</dbReference>
<evidence type="ECO:0000259" key="2">
    <source>
        <dbReference type="PROSITE" id="PS51166"/>
    </source>
</evidence>
<dbReference type="InterPro" id="IPR013783">
    <property type="entry name" value="Ig-like_fold"/>
</dbReference>
<dbReference type="Gene3D" id="2.60.40.10">
    <property type="entry name" value="Immunoglobulins"/>
    <property type="match status" value="1"/>
</dbReference>
<protein>
    <recommendedName>
        <fullName evidence="2">CBM20 domain-containing protein</fullName>
    </recommendedName>
</protein>
<dbReference type="InParanoid" id="F1A367"/>
<evidence type="ECO:0000313" key="3">
    <source>
        <dbReference type="EMBL" id="EGC29362.1"/>
    </source>
</evidence>
<dbReference type="SMART" id="SM01065">
    <property type="entry name" value="CBM_2"/>
    <property type="match status" value="1"/>
</dbReference>
<feature type="compositionally biased region" description="Low complexity" evidence="1">
    <location>
        <begin position="122"/>
        <end position="135"/>
    </location>
</feature>
<dbReference type="OrthoDB" id="550577at2759"/>
<dbReference type="KEGG" id="dpp:DICPUDRAFT_58838"/>